<sequence length="250" mass="27897">MALDRSDISIALHGASNFRDLGGLSGDAGRRVRRARVYRSDHLGRLTDDDLQRLNTLGVTHCVDLRGAHECQALPNRLPGITIEHLSIDPTVLRRVRERQKQGQALGRAEAVALMQETYEDFVRLRGPVFGQLLARIAGREAPLVFHCTAGKDRTGMAAALLLGALGVHRDDVMTDYLLTNHLYRRDTRVEEPAPPEVLEVLWQVQPEFLHTAWRCIDEEFGGIDAYLAGPVGLDAAARERLRERLLAQD</sequence>
<organism evidence="3 4">
    <name type="scientific">Hydrogenophaga intermedia</name>
    <dbReference type="NCBI Taxonomy" id="65786"/>
    <lineage>
        <taxon>Bacteria</taxon>
        <taxon>Pseudomonadati</taxon>
        <taxon>Pseudomonadota</taxon>
        <taxon>Betaproteobacteria</taxon>
        <taxon>Burkholderiales</taxon>
        <taxon>Comamonadaceae</taxon>
        <taxon>Hydrogenophaga</taxon>
    </lineage>
</organism>
<dbReference type="InterPro" id="IPR029021">
    <property type="entry name" value="Prot-tyrosine_phosphatase-like"/>
</dbReference>
<dbReference type="EMBL" id="CCAE010000021">
    <property type="protein sequence ID" value="CDN88301.1"/>
    <property type="molecule type" value="Genomic_DNA"/>
</dbReference>
<evidence type="ECO:0000313" key="3">
    <source>
        <dbReference type="EMBL" id="CDN88301.1"/>
    </source>
</evidence>
<dbReference type="Gene3D" id="3.90.190.10">
    <property type="entry name" value="Protein tyrosine phosphatase superfamily"/>
    <property type="match status" value="1"/>
</dbReference>
<keyword evidence="4" id="KW-1185">Reference proteome</keyword>
<dbReference type="Proteomes" id="UP000028878">
    <property type="component" value="Unassembled WGS sequence"/>
</dbReference>
<protein>
    <submittedName>
        <fullName evidence="3">Protein-tyrosine phosphatase</fullName>
    </submittedName>
</protein>
<dbReference type="InterPro" id="IPR016130">
    <property type="entry name" value="Tyr_Pase_AS"/>
</dbReference>
<dbReference type="PANTHER" id="PTHR31126">
    <property type="entry name" value="TYROSINE-PROTEIN PHOSPHATASE"/>
    <property type="match status" value="1"/>
</dbReference>
<evidence type="ECO:0000259" key="2">
    <source>
        <dbReference type="PROSITE" id="PS50056"/>
    </source>
</evidence>
<dbReference type="InterPro" id="IPR000387">
    <property type="entry name" value="Tyr_Pase_dom"/>
</dbReference>
<name>A0A1L1PUI0_HYDIT</name>
<dbReference type="InterPro" id="IPR026893">
    <property type="entry name" value="Tyr/Ser_Pase_IphP-type"/>
</dbReference>
<dbReference type="SUPFAM" id="SSF52799">
    <property type="entry name" value="(Phosphotyrosine protein) phosphatases II"/>
    <property type="match status" value="1"/>
</dbReference>
<dbReference type="PANTHER" id="PTHR31126:SF1">
    <property type="entry name" value="TYROSINE SPECIFIC PROTEIN PHOSPHATASES DOMAIN-CONTAINING PROTEIN"/>
    <property type="match status" value="1"/>
</dbReference>
<gene>
    <name evidence="3" type="ORF">BN948_02734</name>
</gene>
<proteinExistence type="inferred from homology"/>
<comment type="similarity">
    <text evidence="1">Belongs to the protein-tyrosine phosphatase family.</text>
</comment>
<accession>A0A1L1PUI0</accession>
<dbReference type="PROSITE" id="PS00383">
    <property type="entry name" value="TYR_PHOSPHATASE_1"/>
    <property type="match status" value="1"/>
</dbReference>
<evidence type="ECO:0000256" key="1">
    <source>
        <dbReference type="ARBA" id="ARBA00009580"/>
    </source>
</evidence>
<dbReference type="RefSeq" id="WP_009516151.1">
    <property type="nucleotide sequence ID" value="NZ_CCAE010000021.1"/>
</dbReference>
<dbReference type="Pfam" id="PF13350">
    <property type="entry name" value="Y_phosphatase3"/>
    <property type="match status" value="1"/>
</dbReference>
<evidence type="ECO:0000313" key="4">
    <source>
        <dbReference type="Proteomes" id="UP000028878"/>
    </source>
</evidence>
<feature type="domain" description="Tyrosine specific protein phosphatases" evidence="2">
    <location>
        <begin position="120"/>
        <end position="163"/>
    </location>
</feature>
<reference evidence="4" key="1">
    <citation type="submission" date="2014-11" db="EMBL/GenBank/DDBJ databases">
        <title>Draft genome sequence of Hydrogenophaga intermedia S1.</title>
        <authorList>
            <person name="Gan H.M."/>
            <person name="Chew T.H."/>
            <person name="Stolz A."/>
        </authorList>
    </citation>
    <scope>NUCLEOTIDE SEQUENCE [LARGE SCALE GENOMIC DNA]</scope>
    <source>
        <strain evidence="4">S1</strain>
    </source>
</reference>
<dbReference type="GO" id="GO:0004721">
    <property type="term" value="F:phosphoprotein phosphatase activity"/>
    <property type="evidence" value="ECO:0007669"/>
    <property type="project" value="InterPro"/>
</dbReference>
<dbReference type="PROSITE" id="PS50056">
    <property type="entry name" value="TYR_PHOSPHATASE_2"/>
    <property type="match status" value="1"/>
</dbReference>
<dbReference type="AlphaFoldDB" id="A0A1L1PUI0"/>